<proteinExistence type="predicted"/>
<name>A0ABS1YDK8_9ACTN</name>
<keyword evidence="2" id="KW-1185">Reference proteome</keyword>
<accession>A0ABS1YDK8</accession>
<organism evidence="1 2">
    <name type="scientific">Micromonospora tarensis</name>
    <dbReference type="NCBI Taxonomy" id="2806100"/>
    <lineage>
        <taxon>Bacteria</taxon>
        <taxon>Bacillati</taxon>
        <taxon>Actinomycetota</taxon>
        <taxon>Actinomycetes</taxon>
        <taxon>Micromonosporales</taxon>
        <taxon>Micromonosporaceae</taxon>
        <taxon>Micromonospora</taxon>
    </lineage>
</organism>
<reference evidence="1 2" key="1">
    <citation type="submission" date="2021-01" db="EMBL/GenBank/DDBJ databases">
        <title>Draft genome sequence of Micromonospora sp. strain STR1s_6.</title>
        <authorList>
            <person name="Karlyshev A."/>
            <person name="Jawad R."/>
        </authorList>
    </citation>
    <scope>NUCLEOTIDE SEQUENCE [LARGE SCALE GENOMIC DNA]</scope>
    <source>
        <strain evidence="1 2">STR1S-6</strain>
    </source>
</reference>
<sequence length="54" mass="5956">MDDLTEAERQTADELLARAACAHPDRVDISTAADSDRVLLCPACGDQWREERPA</sequence>
<evidence type="ECO:0008006" key="3">
    <source>
        <dbReference type="Google" id="ProtNLM"/>
    </source>
</evidence>
<protein>
    <recommendedName>
        <fullName evidence="3">Small CPxCG-related zinc finger protein</fullName>
    </recommendedName>
</protein>
<dbReference type="Proteomes" id="UP000622245">
    <property type="component" value="Unassembled WGS sequence"/>
</dbReference>
<gene>
    <name evidence="1" type="ORF">JM949_07660</name>
</gene>
<evidence type="ECO:0000313" key="1">
    <source>
        <dbReference type="EMBL" id="MBM0275339.1"/>
    </source>
</evidence>
<comment type="caution">
    <text evidence="1">The sequence shown here is derived from an EMBL/GenBank/DDBJ whole genome shotgun (WGS) entry which is preliminary data.</text>
</comment>
<evidence type="ECO:0000313" key="2">
    <source>
        <dbReference type="Proteomes" id="UP000622245"/>
    </source>
</evidence>
<dbReference type="EMBL" id="JAEVHL010000021">
    <property type="protein sequence ID" value="MBM0275339.1"/>
    <property type="molecule type" value="Genomic_DNA"/>
</dbReference>
<dbReference type="RefSeq" id="WP_203147739.1">
    <property type="nucleotide sequence ID" value="NZ_JAEVHL010000021.1"/>
</dbReference>